<reference evidence="2" key="1">
    <citation type="journal article" date="2013" name="Science">
        <title>The Amborella genome and the evolution of flowering plants.</title>
        <authorList>
            <consortium name="Amborella Genome Project"/>
        </authorList>
    </citation>
    <scope>NUCLEOTIDE SEQUENCE [LARGE SCALE GENOMIC DNA]</scope>
</reference>
<evidence type="ECO:0000313" key="2">
    <source>
        <dbReference type="Proteomes" id="UP000017836"/>
    </source>
</evidence>
<dbReference type="EMBL" id="KI392812">
    <property type="protein sequence ID" value="ERN10695.1"/>
    <property type="molecule type" value="Genomic_DNA"/>
</dbReference>
<organism evidence="1 2">
    <name type="scientific">Amborella trichopoda</name>
    <dbReference type="NCBI Taxonomy" id="13333"/>
    <lineage>
        <taxon>Eukaryota</taxon>
        <taxon>Viridiplantae</taxon>
        <taxon>Streptophyta</taxon>
        <taxon>Embryophyta</taxon>
        <taxon>Tracheophyta</taxon>
        <taxon>Spermatophyta</taxon>
        <taxon>Magnoliopsida</taxon>
        <taxon>Amborellales</taxon>
        <taxon>Amborellaceae</taxon>
        <taxon>Amborella</taxon>
    </lineage>
</organism>
<accession>W1PTU5</accession>
<evidence type="ECO:0000313" key="1">
    <source>
        <dbReference type="EMBL" id="ERN10695.1"/>
    </source>
</evidence>
<sequence length="105" mass="11822">MLVFSFGWDHTRSIVTTEVAVWNDYLAETEWANKYHKKIVPDYMQLSKIFVGGTTDGTNKSIAGCIRNEPQWPNTVSMMNPAHPHLMAQYHLGGRGGGREEEGVL</sequence>
<dbReference type="Proteomes" id="UP000017836">
    <property type="component" value="Unassembled WGS sequence"/>
</dbReference>
<dbReference type="AlphaFoldDB" id="W1PTU5"/>
<keyword evidence="2" id="KW-1185">Reference proteome</keyword>
<dbReference type="HOGENOM" id="CLU_2240214_0_0_1"/>
<proteinExistence type="predicted"/>
<name>W1PTU5_AMBTC</name>
<gene>
    <name evidence="1" type="ORF">AMTR_s00028p00247990</name>
</gene>
<dbReference type="Gramene" id="ERN10695">
    <property type="protein sequence ID" value="ERN10695"/>
    <property type="gene ID" value="AMTR_s00028p00247990"/>
</dbReference>
<protein>
    <submittedName>
        <fullName evidence="1">Uncharacterized protein</fullName>
    </submittedName>
</protein>